<dbReference type="EMBL" id="AP024086">
    <property type="protein sequence ID" value="BCL61926.1"/>
    <property type="molecule type" value="Genomic_DNA"/>
</dbReference>
<evidence type="ECO:0000313" key="2">
    <source>
        <dbReference type="EMBL" id="BCL61926.1"/>
    </source>
</evidence>
<organism evidence="2 3">
    <name type="scientific">Desulfomarina profundi</name>
    <dbReference type="NCBI Taxonomy" id="2772557"/>
    <lineage>
        <taxon>Bacteria</taxon>
        <taxon>Pseudomonadati</taxon>
        <taxon>Thermodesulfobacteriota</taxon>
        <taxon>Desulfobulbia</taxon>
        <taxon>Desulfobulbales</taxon>
        <taxon>Desulfobulbaceae</taxon>
        <taxon>Desulfomarina</taxon>
    </lineage>
</organism>
<dbReference type="AlphaFoldDB" id="A0A8D5JSB3"/>
<dbReference type="Pfam" id="PF12697">
    <property type="entry name" value="Abhydrolase_6"/>
    <property type="match status" value="1"/>
</dbReference>
<protein>
    <submittedName>
        <fullName evidence="2">Alpha/beta hydrolase</fullName>
    </submittedName>
</protein>
<reference evidence="2" key="1">
    <citation type="submission" date="2020-09" db="EMBL/GenBank/DDBJ databases">
        <title>Desulfogranum mesoprofundum gen. nov., sp. nov., a novel mesophilic, sulfate-reducing chemolithoautotroph isolated from a deep-sea hydrothermal vent chimney in the Suiyo Seamount.</title>
        <authorList>
            <person name="Hashimoto Y."/>
            <person name="Nakagawa S."/>
        </authorList>
    </citation>
    <scope>NUCLEOTIDE SEQUENCE</scope>
    <source>
        <strain evidence="2">KT2</strain>
    </source>
</reference>
<keyword evidence="3" id="KW-1185">Reference proteome</keyword>
<dbReference type="KEGG" id="dbk:DGMP_26190"/>
<evidence type="ECO:0000313" key="3">
    <source>
        <dbReference type="Proteomes" id="UP000826725"/>
    </source>
</evidence>
<evidence type="ECO:0000259" key="1">
    <source>
        <dbReference type="Pfam" id="PF12697"/>
    </source>
</evidence>
<gene>
    <name evidence="2" type="ORF">DGMP_26190</name>
</gene>
<accession>A0A8D5JSB3</accession>
<keyword evidence="2" id="KW-0378">Hydrolase</keyword>
<dbReference type="InterPro" id="IPR000073">
    <property type="entry name" value="AB_hydrolase_1"/>
</dbReference>
<dbReference type="PANTHER" id="PTHR43689:SF8">
    <property type="entry name" value="ALPHA_BETA-HYDROLASES SUPERFAMILY PROTEIN"/>
    <property type="match status" value="1"/>
</dbReference>
<sequence>MPEFQLAENRTIHYQLIDGSREKPYLVFLHEGLGCIPFWKDFPEQLCKATGCPGLLYDRTGYGKSSPFTRPRTIHYLHKSALNELPVVLETLIPDKKFFLIGHSDGGSISLIFAAERSSLLQGIITEAAHVRVDKETLAGVREAVQLWNRKKFNALAKYHGEKTEDIFRAWSETWLSDWFRSWNIEYLLPSIKAPLLAIQGRDDHYGSLDQAETIATRPAGPGRAELIDNCGHTPHLEARDIILDLMTDFIDQLKSP</sequence>
<name>A0A8D5JSB3_9BACT</name>
<dbReference type="RefSeq" id="WP_228854333.1">
    <property type="nucleotide sequence ID" value="NZ_AP024086.1"/>
</dbReference>
<dbReference type="Proteomes" id="UP000826725">
    <property type="component" value="Chromosome"/>
</dbReference>
<proteinExistence type="predicted"/>
<dbReference type="GO" id="GO:0016787">
    <property type="term" value="F:hydrolase activity"/>
    <property type="evidence" value="ECO:0007669"/>
    <property type="project" value="UniProtKB-KW"/>
</dbReference>
<feature type="domain" description="AB hydrolase-1" evidence="1">
    <location>
        <begin position="26"/>
        <end position="241"/>
    </location>
</feature>
<dbReference type="PANTHER" id="PTHR43689">
    <property type="entry name" value="HYDROLASE"/>
    <property type="match status" value="1"/>
</dbReference>